<dbReference type="AlphaFoldDB" id="A0A0D2DSV9"/>
<evidence type="ECO:0000313" key="1">
    <source>
        <dbReference type="EMBL" id="KIW80911.1"/>
    </source>
</evidence>
<dbReference type="VEuPathDB" id="FungiDB:Z517_03934"/>
<name>A0A0D2DSV9_9EURO</name>
<dbReference type="EMBL" id="KN846971">
    <property type="protein sequence ID" value="KIW80911.1"/>
    <property type="molecule type" value="Genomic_DNA"/>
</dbReference>
<gene>
    <name evidence="1" type="ORF">Z517_03934</name>
</gene>
<evidence type="ECO:0000313" key="2">
    <source>
        <dbReference type="Proteomes" id="UP000053029"/>
    </source>
</evidence>
<accession>A0A0D2DSV9</accession>
<proteinExistence type="predicted"/>
<sequence>MDPASASVAFIGFAASLTTFAGLVVDSVQTLSELRRRLIHAPEELKRLLSVLRQHESILLELRDRISLFTPEELPAELRQFWEENNTQMAADYARLKEHVEKIRTTFQETTITKKSVRARIQQILHLPEIQELQTRLQGNISRFDVVLSMVAERRLRNQSQALDSISHNVISNYATHHQDLQGIRLSTSRTESYLLQQAVQLSGIQSRLHLISTRLKQIPARNNHPFQGFNLNQGSNQARRLWLRLPRSARILLAATEMSLVRQYWFGSLMVDVTCDSSPQEPLTWTRDESEDHTYVAFTYIPPRWLSDMCITVSMTLAAPLQFQRSHLNLDLRIVDCLSSCDVQGLQKLFAQGLAHPFDLIPPRQVDDRGFSYFQQPRSVLEIFLHRSNYKITGTYHRDCSWSSMCLLMLDQMASNSQDSDEAEQMLAVLMENQAYEKKDAIDSVIDRGVDLSDVLNATPYQRHSILLILYATGPRAFAHEFVRRHVGLLEYYDMTPANSWLLRTIARSEPGFRSKLVCEQQELCGQPNGNSRKKSGPDICLQTQLKDMREADAEERDLYLSTLCAGGPAAVLDALLWYPGELPELNPKHEGGRFLQRYLEISAAFGNSPVFRRLIQAGADTTVQDHLWNVITRNYRVTCYFNTSGDQIK</sequence>
<dbReference type="HOGENOM" id="CLU_420931_0_0_1"/>
<keyword evidence="2" id="KW-1185">Reference proteome</keyword>
<dbReference type="RefSeq" id="XP_013284719.1">
    <property type="nucleotide sequence ID" value="XM_013429265.1"/>
</dbReference>
<reference evidence="1 2" key="1">
    <citation type="submission" date="2015-01" db="EMBL/GenBank/DDBJ databases">
        <title>The Genome Sequence of Fonsecaea pedrosoi CBS 271.37.</title>
        <authorList>
            <consortium name="The Broad Institute Genomics Platform"/>
            <person name="Cuomo C."/>
            <person name="de Hoog S."/>
            <person name="Gorbushina A."/>
            <person name="Stielow B."/>
            <person name="Teixiera M."/>
            <person name="Abouelleil A."/>
            <person name="Chapman S.B."/>
            <person name="Priest M."/>
            <person name="Young S.K."/>
            <person name="Wortman J."/>
            <person name="Nusbaum C."/>
            <person name="Birren B."/>
        </authorList>
    </citation>
    <scope>NUCLEOTIDE SEQUENCE [LARGE SCALE GENOMIC DNA]</scope>
    <source>
        <strain evidence="1 2">CBS 271.37</strain>
    </source>
</reference>
<protein>
    <recommendedName>
        <fullName evidence="3">Fungal N-terminal domain-containing protein</fullName>
    </recommendedName>
</protein>
<dbReference type="OrthoDB" id="194358at2759"/>
<organism evidence="1 2">
    <name type="scientific">Fonsecaea pedrosoi CBS 271.37</name>
    <dbReference type="NCBI Taxonomy" id="1442368"/>
    <lineage>
        <taxon>Eukaryota</taxon>
        <taxon>Fungi</taxon>
        <taxon>Dikarya</taxon>
        <taxon>Ascomycota</taxon>
        <taxon>Pezizomycotina</taxon>
        <taxon>Eurotiomycetes</taxon>
        <taxon>Chaetothyriomycetidae</taxon>
        <taxon>Chaetothyriales</taxon>
        <taxon>Herpotrichiellaceae</taxon>
        <taxon>Fonsecaea</taxon>
    </lineage>
</organism>
<evidence type="ECO:0008006" key="3">
    <source>
        <dbReference type="Google" id="ProtNLM"/>
    </source>
</evidence>
<dbReference type="Proteomes" id="UP000053029">
    <property type="component" value="Unassembled WGS sequence"/>
</dbReference>
<dbReference type="GeneID" id="25303424"/>